<proteinExistence type="predicted"/>
<evidence type="ECO:0000313" key="1">
    <source>
        <dbReference type="EMBL" id="ALO26369.1"/>
    </source>
</evidence>
<dbReference type="Proteomes" id="UP000058857">
    <property type="component" value="Chromosome 1"/>
</dbReference>
<accession>A0A0S2IRS5</accession>
<gene>
    <name evidence="1" type="ORF">LBBP_02107</name>
</gene>
<name>A0A0S2IRS5_LEPBO</name>
<dbReference type="EMBL" id="CP012029">
    <property type="protein sequence ID" value="ALO26369.1"/>
    <property type="molecule type" value="Genomic_DNA"/>
</dbReference>
<sequence length="229" mass="27499">MQKEYYSPFIVLNRITRIMQSKFLQGIYLFNNKTLFFLLKKNYRDIQFIKRDSPTNFFSMLFPLSYSGENLIISRIQQSVLNYTAFYSAFLHTEKDTHDPSHTLNTEPEIKLQPEKLTPLRIRFIPRHFKLRPSKLLVLIPFFFVGQIILGEWETHSMISYNKIKNKTPLSFNDIDFEELEKTLKIRIDDFSRESIRRSDNLRRILAFKKFDSLHKNTDLMPLELFEKQ</sequence>
<organism evidence="1">
    <name type="scientific">Leptospira borgpetersenii serovar Ballum</name>
    <dbReference type="NCBI Taxonomy" id="280505"/>
    <lineage>
        <taxon>Bacteria</taxon>
        <taxon>Pseudomonadati</taxon>
        <taxon>Spirochaetota</taxon>
        <taxon>Spirochaetia</taxon>
        <taxon>Leptospirales</taxon>
        <taxon>Leptospiraceae</taxon>
        <taxon>Leptospira</taxon>
    </lineage>
</organism>
<dbReference type="AlphaFoldDB" id="A0A0S2IRS5"/>
<reference evidence="1 2" key="1">
    <citation type="journal article" date="2015" name="PLoS Negl. Trop. Dis.">
        <title>Distribution of Plasmids in Distinct Leptospira Pathogenic Species.</title>
        <authorList>
            <person name="Wang Y."/>
            <person name="Zhuang X."/>
            <person name="Zhong Y."/>
            <person name="Zhang C."/>
            <person name="Zhang Y."/>
            <person name="Zeng L."/>
            <person name="Zhu Y."/>
            <person name="He P."/>
            <person name="Dong K."/>
            <person name="Pal U."/>
            <person name="Guo X."/>
            <person name="Qin J."/>
        </authorList>
    </citation>
    <scope>NUCLEOTIDE SEQUENCE [LARGE SCALE GENOMIC DNA]</scope>
    <source>
        <strain evidence="1 2">56604</strain>
    </source>
</reference>
<evidence type="ECO:0000313" key="2">
    <source>
        <dbReference type="Proteomes" id="UP000058857"/>
    </source>
</evidence>
<protein>
    <submittedName>
        <fullName evidence="1">Uncharacterized protein</fullName>
    </submittedName>
</protein>
<dbReference type="NCBIfam" id="NF047701">
    <property type="entry name" value="B9T54_RS14040_fam"/>
    <property type="match status" value="1"/>
</dbReference>
<dbReference type="PATRIC" id="fig|280505.15.peg.2064"/>